<dbReference type="Proteomes" id="UP000565719">
    <property type="component" value="Unassembled WGS sequence"/>
</dbReference>
<dbReference type="SUPFAM" id="SSF51735">
    <property type="entry name" value="NAD(P)-binding Rossmann-fold domains"/>
    <property type="match status" value="1"/>
</dbReference>
<dbReference type="PANTHER" id="PTHR48075:SF5">
    <property type="entry name" value="3-HYDROXYBUTYRYL-COA DEHYDROGENASE"/>
    <property type="match status" value="1"/>
</dbReference>
<evidence type="ECO:0000313" key="7">
    <source>
        <dbReference type="Proteomes" id="UP000565719"/>
    </source>
</evidence>
<dbReference type="Pfam" id="PF02737">
    <property type="entry name" value="3HCDH_N"/>
    <property type="match status" value="1"/>
</dbReference>
<dbReference type="InterPro" id="IPR006180">
    <property type="entry name" value="3-OHacyl-CoA_DH_CS"/>
</dbReference>
<gene>
    <name evidence="6" type="ORF">F0225_03025</name>
</gene>
<dbReference type="InterPro" id="IPR008927">
    <property type="entry name" value="6-PGluconate_DH-like_C_sf"/>
</dbReference>
<dbReference type="InterPro" id="IPR022694">
    <property type="entry name" value="3-OHacyl-CoA_DH"/>
</dbReference>
<dbReference type="EMBL" id="VTXC01000006">
    <property type="protein sequence ID" value="NOH70314.1"/>
    <property type="molecule type" value="Genomic_DNA"/>
</dbReference>
<dbReference type="PANTHER" id="PTHR48075">
    <property type="entry name" value="3-HYDROXYACYL-COA DEHYDROGENASE FAMILY PROTEIN"/>
    <property type="match status" value="1"/>
</dbReference>
<dbReference type="Pfam" id="PF00725">
    <property type="entry name" value="3HCDH"/>
    <property type="match status" value="1"/>
</dbReference>
<dbReference type="PROSITE" id="PS00067">
    <property type="entry name" value="3HCDH"/>
    <property type="match status" value="1"/>
</dbReference>
<dbReference type="InterPro" id="IPR013328">
    <property type="entry name" value="6PGD_dom2"/>
</dbReference>
<dbReference type="GO" id="GO:0008691">
    <property type="term" value="F:3-hydroxybutyryl-CoA dehydrogenase activity"/>
    <property type="evidence" value="ECO:0007669"/>
    <property type="project" value="TreeGrafter"/>
</dbReference>
<evidence type="ECO:0000256" key="1">
    <source>
        <dbReference type="ARBA" id="ARBA00009463"/>
    </source>
</evidence>
<dbReference type="InterPro" id="IPR036291">
    <property type="entry name" value="NAD(P)-bd_dom_sf"/>
</dbReference>
<dbReference type="RefSeq" id="WP_171359927.1">
    <property type="nucleotide sequence ID" value="NZ_VTXC01000006.1"/>
</dbReference>
<dbReference type="Gene3D" id="1.10.1040.10">
    <property type="entry name" value="N-(1-d-carboxylethyl)-l-norvaline Dehydrogenase, domain 2"/>
    <property type="match status" value="1"/>
</dbReference>
<keyword evidence="2" id="KW-0560">Oxidoreductase</keyword>
<proteinExistence type="inferred from homology"/>
<dbReference type="GO" id="GO:0070403">
    <property type="term" value="F:NAD+ binding"/>
    <property type="evidence" value="ECO:0007669"/>
    <property type="project" value="InterPro"/>
</dbReference>
<dbReference type="Gene3D" id="3.40.50.720">
    <property type="entry name" value="NAD(P)-binding Rossmann-like Domain"/>
    <property type="match status" value="1"/>
</dbReference>
<comment type="similarity">
    <text evidence="1">Belongs to the 3-hydroxyacyl-CoA dehydrogenase family.</text>
</comment>
<dbReference type="AlphaFoldDB" id="A0A7Y3ZXL1"/>
<accession>A0A7Y3ZXL1</accession>
<dbReference type="GO" id="GO:0006635">
    <property type="term" value="P:fatty acid beta-oxidation"/>
    <property type="evidence" value="ECO:0007669"/>
    <property type="project" value="TreeGrafter"/>
</dbReference>
<dbReference type="InterPro" id="IPR006108">
    <property type="entry name" value="3HC_DH_C"/>
</dbReference>
<protein>
    <submittedName>
        <fullName evidence="6">3-hydroxybutyryl-CoA dehydrogenase</fullName>
    </submittedName>
</protein>
<feature type="domain" description="3-hydroxyacyl-CoA dehydrogenase NAD binding" evidence="5">
    <location>
        <begin position="2"/>
        <end position="179"/>
    </location>
</feature>
<dbReference type="InterPro" id="IPR006176">
    <property type="entry name" value="3-OHacyl-CoA_DH_NAD-bd"/>
</dbReference>
<comment type="caution">
    <text evidence="6">The sequence shown here is derived from an EMBL/GenBank/DDBJ whole genome shotgun (WGS) entry which is preliminary data.</text>
</comment>
<evidence type="ECO:0000256" key="2">
    <source>
        <dbReference type="ARBA" id="ARBA00023002"/>
    </source>
</evidence>
<reference evidence="6 7" key="1">
    <citation type="submission" date="2019-09" db="EMBL/GenBank/DDBJ databases">
        <title>Draft genome sequencing and comparative genomics of hatchery-associated Vibrios.</title>
        <authorList>
            <person name="Kehlet-Delgado H."/>
            <person name="Mueller R.S."/>
        </authorList>
    </citation>
    <scope>NUCLEOTIDE SEQUENCE [LARGE SCALE GENOMIC DNA]</scope>
    <source>
        <strain evidence="6 7">99-46-Y</strain>
    </source>
</reference>
<evidence type="ECO:0000256" key="3">
    <source>
        <dbReference type="PIRSR" id="PIRSR000105-1"/>
    </source>
</evidence>
<dbReference type="PIRSF" id="PIRSF000105">
    <property type="entry name" value="HCDH"/>
    <property type="match status" value="1"/>
</dbReference>
<feature type="domain" description="3-hydroxyacyl-CoA dehydrogenase C-terminal" evidence="4">
    <location>
        <begin position="182"/>
        <end position="278"/>
    </location>
</feature>
<evidence type="ECO:0000259" key="5">
    <source>
        <dbReference type="Pfam" id="PF02737"/>
    </source>
</evidence>
<feature type="site" description="Important for catalytic activity" evidence="3">
    <location>
        <position position="136"/>
    </location>
</feature>
<dbReference type="SUPFAM" id="SSF48179">
    <property type="entry name" value="6-phosphogluconate dehydrogenase C-terminal domain-like"/>
    <property type="match status" value="1"/>
</dbReference>
<sequence>MKVCVLGGGVMGSSIASLLLKAQFVESVNWFLRTPEAFDSHYLKVKKELRRICKGSGVSLEEALCKLKPCYNVIDLRDSELFIEAITENTEHKVELISQVSEVALEGSVFATNTSSLSITDLSMRYCDPSKFIGMHFFNPASMMDLVEVVKGLSTSDQTVNYIMSFAEQLGKEPVMVQESPGFIVNRMLIPMINEAITILSEGIASKEDIDKAMKLGANHPLGPIALADLIGNDVCLSIMETLHEETGDPKYRACPMLRQYVRAGRLGRKCRLGFYSY</sequence>
<name>A0A7Y3ZXL1_9VIBR</name>
<evidence type="ECO:0000259" key="4">
    <source>
        <dbReference type="Pfam" id="PF00725"/>
    </source>
</evidence>
<organism evidence="6 7">
    <name type="scientific">Vibrio pectenicida</name>
    <dbReference type="NCBI Taxonomy" id="62763"/>
    <lineage>
        <taxon>Bacteria</taxon>
        <taxon>Pseudomonadati</taxon>
        <taxon>Pseudomonadota</taxon>
        <taxon>Gammaproteobacteria</taxon>
        <taxon>Vibrionales</taxon>
        <taxon>Vibrionaceae</taxon>
        <taxon>Vibrio</taxon>
    </lineage>
</organism>
<evidence type="ECO:0000313" key="6">
    <source>
        <dbReference type="EMBL" id="NOH70314.1"/>
    </source>
</evidence>